<sequence>MEELTGRTAIVTGAASGIGLAISEAFTRAGMNVVMADLSEDALEAEASRLSAKGARARPDHRCQRPRSG</sequence>
<evidence type="ECO:0008006" key="6">
    <source>
        <dbReference type="Google" id="ProtNLM"/>
    </source>
</evidence>
<comment type="similarity">
    <text evidence="1">Belongs to the short-chain dehydrogenases/reductases (SDR) family.</text>
</comment>
<organism evidence="4 5">
    <name type="scientific">Agromyces salentinus</name>
    <dbReference type="NCBI Taxonomy" id="269421"/>
    <lineage>
        <taxon>Bacteria</taxon>
        <taxon>Bacillati</taxon>
        <taxon>Actinomycetota</taxon>
        <taxon>Actinomycetes</taxon>
        <taxon>Micrococcales</taxon>
        <taxon>Microbacteriaceae</taxon>
        <taxon>Agromyces</taxon>
    </lineage>
</organism>
<dbReference type="EMBL" id="BAAANK010000012">
    <property type="protein sequence ID" value="GAA1846213.1"/>
    <property type="molecule type" value="Genomic_DNA"/>
</dbReference>
<keyword evidence="2" id="KW-0560">Oxidoreductase</keyword>
<evidence type="ECO:0000256" key="2">
    <source>
        <dbReference type="ARBA" id="ARBA00023002"/>
    </source>
</evidence>
<name>A0ABN2N1A3_9MICO</name>
<dbReference type="InterPro" id="IPR002347">
    <property type="entry name" value="SDR_fam"/>
</dbReference>
<dbReference type="Pfam" id="PF00106">
    <property type="entry name" value="adh_short"/>
    <property type="match status" value="1"/>
</dbReference>
<evidence type="ECO:0000256" key="3">
    <source>
        <dbReference type="SAM" id="MobiDB-lite"/>
    </source>
</evidence>
<evidence type="ECO:0000313" key="5">
    <source>
        <dbReference type="Proteomes" id="UP001501746"/>
    </source>
</evidence>
<evidence type="ECO:0000313" key="4">
    <source>
        <dbReference type="EMBL" id="GAA1846213.1"/>
    </source>
</evidence>
<keyword evidence="5" id="KW-1185">Reference proteome</keyword>
<accession>A0ABN2N1A3</accession>
<dbReference type="Gene3D" id="3.40.50.720">
    <property type="entry name" value="NAD(P)-binding Rossmann-like Domain"/>
    <property type="match status" value="1"/>
</dbReference>
<comment type="caution">
    <text evidence="4">The sequence shown here is derived from an EMBL/GenBank/DDBJ whole genome shotgun (WGS) entry which is preliminary data.</text>
</comment>
<dbReference type="PANTHER" id="PTHR43477">
    <property type="entry name" value="DIHYDROANTICAPSIN 7-DEHYDROGENASE"/>
    <property type="match status" value="1"/>
</dbReference>
<gene>
    <name evidence="4" type="ORF">GCM10009750_35730</name>
</gene>
<dbReference type="Proteomes" id="UP001501746">
    <property type="component" value="Unassembled WGS sequence"/>
</dbReference>
<evidence type="ECO:0000256" key="1">
    <source>
        <dbReference type="ARBA" id="ARBA00006484"/>
    </source>
</evidence>
<dbReference type="InterPro" id="IPR051122">
    <property type="entry name" value="SDR_DHRS6-like"/>
</dbReference>
<reference evidence="4 5" key="1">
    <citation type="journal article" date="2019" name="Int. J. Syst. Evol. Microbiol.">
        <title>The Global Catalogue of Microorganisms (GCM) 10K type strain sequencing project: providing services to taxonomists for standard genome sequencing and annotation.</title>
        <authorList>
            <consortium name="The Broad Institute Genomics Platform"/>
            <consortium name="The Broad Institute Genome Sequencing Center for Infectious Disease"/>
            <person name="Wu L."/>
            <person name="Ma J."/>
        </authorList>
    </citation>
    <scope>NUCLEOTIDE SEQUENCE [LARGE SCALE GENOMIC DNA]</scope>
    <source>
        <strain evidence="4 5">JCM 14323</strain>
    </source>
</reference>
<dbReference type="PANTHER" id="PTHR43477:SF1">
    <property type="entry name" value="DIHYDROANTICAPSIN 7-DEHYDROGENASE"/>
    <property type="match status" value="1"/>
</dbReference>
<feature type="region of interest" description="Disordered" evidence="3">
    <location>
        <begin position="50"/>
        <end position="69"/>
    </location>
</feature>
<dbReference type="SUPFAM" id="SSF51735">
    <property type="entry name" value="NAD(P)-binding Rossmann-fold domains"/>
    <property type="match status" value="1"/>
</dbReference>
<proteinExistence type="inferred from homology"/>
<dbReference type="InterPro" id="IPR036291">
    <property type="entry name" value="NAD(P)-bd_dom_sf"/>
</dbReference>
<protein>
    <recommendedName>
        <fullName evidence="6">SDR family NAD(P)-dependent oxidoreductase</fullName>
    </recommendedName>
</protein>